<feature type="active site" evidence="10">
    <location>
        <position position="282"/>
    </location>
</feature>
<keyword evidence="9 10" id="KW-0012">Acyltransferase</keyword>
<dbReference type="CDD" id="cd00830">
    <property type="entry name" value="KAS_III"/>
    <property type="match status" value="1"/>
</dbReference>
<evidence type="ECO:0000256" key="7">
    <source>
        <dbReference type="ARBA" id="ARBA00023160"/>
    </source>
</evidence>
<dbReference type="OrthoDB" id="4336181at2"/>
<keyword evidence="4 10" id="KW-0808">Transferase</keyword>
<comment type="subunit">
    <text evidence="10">Homodimer.</text>
</comment>
<feature type="active site" evidence="10">
    <location>
        <position position="252"/>
    </location>
</feature>
<dbReference type="GO" id="GO:0033818">
    <property type="term" value="F:beta-ketoacyl-acyl-carrier-protein synthase III activity"/>
    <property type="evidence" value="ECO:0007669"/>
    <property type="project" value="UniProtKB-UniRule"/>
</dbReference>
<protein>
    <recommendedName>
        <fullName evidence="10">Beta-ketoacyl-[acyl-carrier-protein] synthase III</fullName>
        <shortName evidence="10">Beta-ketoacyl-ACP synthase III</shortName>
        <shortName evidence="10">KAS III</shortName>
        <ecNumber evidence="10">2.3.1.180</ecNumber>
    </recommendedName>
    <alternativeName>
        <fullName evidence="10">3-oxoacyl-[acyl-carrier-protein] synthase 3</fullName>
    </alternativeName>
    <alternativeName>
        <fullName evidence="10">3-oxoacyl-[acyl-carrier-protein] synthase III</fullName>
    </alternativeName>
</protein>
<dbReference type="NCBIfam" id="NF006829">
    <property type="entry name" value="PRK09352.1"/>
    <property type="match status" value="1"/>
</dbReference>
<dbReference type="GO" id="GO:0006633">
    <property type="term" value="P:fatty acid biosynthetic process"/>
    <property type="evidence" value="ECO:0007669"/>
    <property type="project" value="UniProtKB-UniRule"/>
</dbReference>
<dbReference type="AlphaFoldDB" id="A0A0W0S0M5"/>
<dbReference type="UniPathway" id="UPA00094"/>
<feature type="active site" evidence="10">
    <location>
        <position position="113"/>
    </location>
</feature>
<dbReference type="EC" id="2.3.1.180" evidence="10"/>
<dbReference type="InterPro" id="IPR016039">
    <property type="entry name" value="Thiolase-like"/>
</dbReference>
<keyword evidence="2 10" id="KW-0963">Cytoplasm</keyword>
<comment type="subcellular location">
    <subcellularLocation>
        <location evidence="10">Cytoplasm</location>
    </subcellularLocation>
</comment>
<evidence type="ECO:0000256" key="1">
    <source>
        <dbReference type="ARBA" id="ARBA00008642"/>
    </source>
</evidence>
<reference evidence="13 14" key="1">
    <citation type="submission" date="2015-11" db="EMBL/GenBank/DDBJ databases">
        <title>Genomic analysis of 38 Legionella species identifies large and diverse effector repertoires.</title>
        <authorList>
            <person name="Burstein D."/>
            <person name="Amaro F."/>
            <person name="Zusman T."/>
            <person name="Lifshitz Z."/>
            <person name="Cohen O."/>
            <person name="Gilbert J.A."/>
            <person name="Pupko T."/>
            <person name="Shuman H.A."/>
            <person name="Segal G."/>
        </authorList>
    </citation>
    <scope>NUCLEOTIDE SEQUENCE [LARGE SCALE GENOMIC DNA]</scope>
    <source>
        <strain evidence="13 14">ATCC 43878</strain>
    </source>
</reference>
<dbReference type="Pfam" id="PF08545">
    <property type="entry name" value="ACP_syn_III"/>
    <property type="match status" value="1"/>
</dbReference>
<feature type="region of interest" description="ACP-binding" evidence="10">
    <location>
        <begin position="253"/>
        <end position="257"/>
    </location>
</feature>
<dbReference type="PATRIC" id="fig|29422.6.peg.3075"/>
<dbReference type="GO" id="GO:0044550">
    <property type="term" value="P:secondary metabolite biosynthetic process"/>
    <property type="evidence" value="ECO:0007669"/>
    <property type="project" value="TreeGrafter"/>
</dbReference>
<feature type="domain" description="Beta-ketoacyl-[acyl-carrier-protein] synthase III C-terminal" evidence="11">
    <location>
        <begin position="237"/>
        <end position="324"/>
    </location>
</feature>
<keyword evidence="6 10" id="KW-0443">Lipid metabolism</keyword>
<evidence type="ECO:0000313" key="14">
    <source>
        <dbReference type="Proteomes" id="UP000054742"/>
    </source>
</evidence>
<dbReference type="STRING" id="29422.Lbru_2901"/>
<evidence type="ECO:0000259" key="11">
    <source>
        <dbReference type="Pfam" id="PF08541"/>
    </source>
</evidence>
<dbReference type="GO" id="GO:0005737">
    <property type="term" value="C:cytoplasm"/>
    <property type="evidence" value="ECO:0007669"/>
    <property type="project" value="UniProtKB-SubCell"/>
</dbReference>
<dbReference type="InterPro" id="IPR013747">
    <property type="entry name" value="ACP_syn_III_C"/>
</dbReference>
<dbReference type="SUPFAM" id="SSF53901">
    <property type="entry name" value="Thiolase-like"/>
    <property type="match status" value="1"/>
</dbReference>
<comment type="catalytic activity">
    <reaction evidence="10">
        <text>malonyl-[ACP] + acetyl-CoA + H(+) = 3-oxobutanoyl-[ACP] + CO2 + CoA</text>
        <dbReference type="Rhea" id="RHEA:12080"/>
        <dbReference type="Rhea" id="RHEA-COMP:9623"/>
        <dbReference type="Rhea" id="RHEA-COMP:9625"/>
        <dbReference type="ChEBI" id="CHEBI:15378"/>
        <dbReference type="ChEBI" id="CHEBI:16526"/>
        <dbReference type="ChEBI" id="CHEBI:57287"/>
        <dbReference type="ChEBI" id="CHEBI:57288"/>
        <dbReference type="ChEBI" id="CHEBI:78449"/>
        <dbReference type="ChEBI" id="CHEBI:78450"/>
        <dbReference type="EC" id="2.3.1.180"/>
    </reaction>
</comment>
<dbReference type="GO" id="GO:0004315">
    <property type="term" value="F:3-oxoacyl-[acyl-carrier-protein] synthase activity"/>
    <property type="evidence" value="ECO:0007669"/>
    <property type="project" value="InterPro"/>
</dbReference>
<dbReference type="Proteomes" id="UP000054742">
    <property type="component" value="Unassembled WGS sequence"/>
</dbReference>
<evidence type="ECO:0000256" key="9">
    <source>
        <dbReference type="ARBA" id="ARBA00023315"/>
    </source>
</evidence>
<dbReference type="NCBIfam" id="TIGR00747">
    <property type="entry name" value="fabH"/>
    <property type="match status" value="1"/>
</dbReference>
<evidence type="ECO:0000256" key="2">
    <source>
        <dbReference type="ARBA" id="ARBA00022490"/>
    </source>
</evidence>
<comment type="caution">
    <text evidence="13">The sequence shown here is derived from an EMBL/GenBank/DDBJ whole genome shotgun (WGS) entry which is preliminary data.</text>
</comment>
<evidence type="ECO:0000259" key="12">
    <source>
        <dbReference type="Pfam" id="PF08545"/>
    </source>
</evidence>
<dbReference type="RefSeq" id="WP_058442868.1">
    <property type="nucleotide sequence ID" value="NZ_CAAAHU010000012.1"/>
</dbReference>
<keyword evidence="8 10" id="KW-0511">Multifunctional enzyme</keyword>
<keyword evidence="14" id="KW-1185">Reference proteome</keyword>
<comment type="domain">
    <text evidence="10">The last Arg residue of the ACP-binding site is essential for the weak association between ACP/AcpP and FabH.</text>
</comment>
<dbReference type="HAMAP" id="MF_01815">
    <property type="entry name" value="FabH"/>
    <property type="match status" value="1"/>
</dbReference>
<gene>
    <name evidence="13" type="primary">fabH_2</name>
    <name evidence="10" type="synonym">fabH</name>
    <name evidence="13" type="ORF">Lbru_2901</name>
</gene>
<comment type="function">
    <text evidence="10">Catalyzes the condensation reaction of fatty acid synthesis by the addition to an acyl acceptor of two carbons from malonyl-ACP. Catalyzes the first condensation reaction which initiates fatty acid synthesis and may therefore play a role in governing the total rate of fatty acid production. Possesses both acetoacetyl-ACP synthase and acetyl transacylase activities. Its substrate specificity determines the biosynthesis of branched-chain and/or straight-chain of fatty acids.</text>
</comment>
<keyword evidence="5 10" id="KW-0276">Fatty acid metabolism</keyword>
<keyword evidence="7 10" id="KW-0275">Fatty acid biosynthesis</keyword>
<evidence type="ECO:0000256" key="10">
    <source>
        <dbReference type="HAMAP-Rule" id="MF_01815"/>
    </source>
</evidence>
<dbReference type="Pfam" id="PF08541">
    <property type="entry name" value="ACP_syn_III_C"/>
    <property type="match status" value="1"/>
</dbReference>
<evidence type="ECO:0000313" key="13">
    <source>
        <dbReference type="EMBL" id="KTC76794.1"/>
    </source>
</evidence>
<dbReference type="PANTHER" id="PTHR34069:SF2">
    <property type="entry name" value="BETA-KETOACYL-[ACYL-CARRIER-PROTEIN] SYNTHASE III"/>
    <property type="match status" value="1"/>
</dbReference>
<name>A0A0W0S0M5_9GAMM</name>
<keyword evidence="3 10" id="KW-0444">Lipid biosynthesis</keyword>
<dbReference type="Gene3D" id="3.40.47.10">
    <property type="match status" value="1"/>
</dbReference>
<evidence type="ECO:0000256" key="6">
    <source>
        <dbReference type="ARBA" id="ARBA00023098"/>
    </source>
</evidence>
<evidence type="ECO:0000256" key="5">
    <source>
        <dbReference type="ARBA" id="ARBA00022832"/>
    </source>
</evidence>
<sequence length="325" mass="35835">MGVIKVLSCGGYLPKRIIANKELELELDTSDAWITQMTGIKQRHILADDEDFIDCSYQAALTAITHANISPQQINLIVMATTTPYQVMPSSAVMLQQRLNIHHCIAFDMQAACAGFLYGLANAYYLMQANPELEYALVLGCDAFSKIINHRDRATGILFGDGFGAFLLKRTTNNEKGIFYCKLGADGAGVQDLYIPWGVGQGAQTISKNEPYVKMNGKQVFKNAVTRFNNEIKRALECTQLTIADIQHIIPHQANIRILQTVASAVEMPIEKFIISLDKHGNTSAASIPLAFNKAYQEGKIKRGDIILLCGFGAGYTWGTAIFEF</sequence>
<organism evidence="13 14">
    <name type="scientific">Legionella brunensis</name>
    <dbReference type="NCBI Taxonomy" id="29422"/>
    <lineage>
        <taxon>Bacteria</taxon>
        <taxon>Pseudomonadati</taxon>
        <taxon>Pseudomonadota</taxon>
        <taxon>Gammaproteobacteria</taxon>
        <taxon>Legionellales</taxon>
        <taxon>Legionellaceae</taxon>
        <taxon>Legionella</taxon>
    </lineage>
</organism>
<comment type="pathway">
    <text evidence="10">Lipid metabolism; fatty acid biosynthesis.</text>
</comment>
<evidence type="ECO:0000256" key="3">
    <source>
        <dbReference type="ARBA" id="ARBA00022516"/>
    </source>
</evidence>
<comment type="similarity">
    <text evidence="1 10">Belongs to the thiolase-like superfamily. FabH family.</text>
</comment>
<accession>A0A0W0S0M5</accession>
<evidence type="ECO:0000256" key="8">
    <source>
        <dbReference type="ARBA" id="ARBA00023268"/>
    </source>
</evidence>
<dbReference type="PANTHER" id="PTHR34069">
    <property type="entry name" value="3-OXOACYL-[ACYL-CARRIER-PROTEIN] SYNTHASE 3"/>
    <property type="match status" value="1"/>
</dbReference>
<evidence type="ECO:0000256" key="4">
    <source>
        <dbReference type="ARBA" id="ARBA00022679"/>
    </source>
</evidence>
<proteinExistence type="inferred from homology"/>
<dbReference type="InterPro" id="IPR004655">
    <property type="entry name" value="FabH"/>
</dbReference>
<dbReference type="EMBL" id="LNXV01000036">
    <property type="protein sequence ID" value="KTC76794.1"/>
    <property type="molecule type" value="Genomic_DNA"/>
</dbReference>
<dbReference type="InterPro" id="IPR013751">
    <property type="entry name" value="ACP_syn_III_N"/>
</dbReference>
<feature type="domain" description="Beta-ketoacyl-[acyl-carrier-protein] synthase III N-terminal" evidence="12">
    <location>
        <begin position="107"/>
        <end position="187"/>
    </location>
</feature>